<accession>A0A1B2ICD0</accession>
<evidence type="ECO:0000313" key="2">
    <source>
        <dbReference type="Proteomes" id="UP000201594"/>
    </source>
</evidence>
<dbReference type="OrthoDB" id="12018at10239"/>
<dbReference type="Pfam" id="PF25613">
    <property type="entry name" value="DUF7941"/>
    <property type="match status" value="1"/>
</dbReference>
<dbReference type="GeneID" id="29061684"/>
<dbReference type="Proteomes" id="UP000201594">
    <property type="component" value="Segment"/>
</dbReference>
<gene>
    <name evidence="1" type="ORF">EARLPHILLIPIV_80</name>
</gene>
<dbReference type="RefSeq" id="YP_009278392.1">
    <property type="nucleotide sequence ID" value="NC_031007.1"/>
</dbReference>
<name>A0A1B2ICD0_9CAUD</name>
<dbReference type="KEGG" id="vg:29061684"/>
<dbReference type="InterPro" id="IPR057701">
    <property type="entry name" value="DUF7941"/>
</dbReference>
<protein>
    <submittedName>
        <fullName evidence="1">Uncharacterized protein</fullName>
    </submittedName>
</protein>
<proteinExistence type="predicted"/>
<dbReference type="EMBL" id="KX397367">
    <property type="protein sequence ID" value="ANZ48930.1"/>
    <property type="molecule type" value="Genomic_DNA"/>
</dbReference>
<organism evidence="1 2">
    <name type="scientific">Erwinia phage vB_EamM_EarlPhillipIV</name>
    <dbReference type="NCBI Taxonomy" id="1883372"/>
    <lineage>
        <taxon>Viruses</taxon>
        <taxon>Duplodnaviria</taxon>
        <taxon>Heunggongvirae</taxon>
        <taxon>Uroviricota</taxon>
        <taxon>Caudoviricetes</taxon>
        <taxon>Chimalliviridae</taxon>
        <taxon>Derbicusvirus</taxon>
        <taxon>Derbicusvirus derbicus</taxon>
    </lineage>
</organism>
<reference evidence="1 2" key="1">
    <citation type="submission" date="2016-06" db="EMBL/GenBank/DDBJ databases">
        <authorList>
            <person name="Kjaerup R.B."/>
            <person name="Dalgaard T.S."/>
            <person name="Juul-Madsen H.R."/>
        </authorList>
    </citation>
    <scope>NUCLEOTIDE SEQUENCE [LARGE SCALE GENOMIC DNA]</scope>
</reference>
<sequence>MSYRLDMTLRPEVILRSLVNYRNNTNYKENQLIWHPSGARELDKKRRDTLVPRCDTYALANFAHGFIGSRNFTYLRVDLTEMFDGQVAYAPANEHTETDELLPYILADLGVSLTRKDIVPLLIPEDAEEVEVLIAPRHLTYKGKIMVSLTGGKKRLVERVLITDVGAYPTA</sequence>
<evidence type="ECO:0000313" key="1">
    <source>
        <dbReference type="EMBL" id="ANZ48930.1"/>
    </source>
</evidence>